<organism evidence="1 2">
    <name type="scientific">Enhydrobacter aerosaccus</name>
    <dbReference type="NCBI Taxonomy" id="225324"/>
    <lineage>
        <taxon>Bacteria</taxon>
        <taxon>Pseudomonadati</taxon>
        <taxon>Pseudomonadota</taxon>
        <taxon>Alphaproteobacteria</taxon>
        <taxon>Hyphomicrobiales</taxon>
        <taxon>Enhydrobacter</taxon>
    </lineage>
</organism>
<proteinExistence type="predicted"/>
<accession>A0A1T4NY79</accession>
<keyword evidence="2" id="KW-1185">Reference proteome</keyword>
<protein>
    <submittedName>
        <fullName evidence="1">Predicted metal-binding protein</fullName>
    </submittedName>
</protein>
<evidence type="ECO:0000313" key="2">
    <source>
        <dbReference type="Proteomes" id="UP000190092"/>
    </source>
</evidence>
<gene>
    <name evidence="1" type="ORF">SAMN02745126_02523</name>
</gene>
<dbReference type="Proteomes" id="UP000190092">
    <property type="component" value="Unassembled WGS sequence"/>
</dbReference>
<dbReference type="InterPro" id="IPR012863">
    <property type="entry name" value="DUF1636"/>
</dbReference>
<dbReference type="AlphaFoldDB" id="A0A1T4NY79"/>
<name>A0A1T4NY79_9HYPH</name>
<dbReference type="Pfam" id="PF07845">
    <property type="entry name" value="DUF1636"/>
    <property type="match status" value="1"/>
</dbReference>
<dbReference type="EMBL" id="FUWJ01000002">
    <property type="protein sequence ID" value="SJZ84224.1"/>
    <property type="molecule type" value="Genomic_DNA"/>
</dbReference>
<evidence type="ECO:0000313" key="1">
    <source>
        <dbReference type="EMBL" id="SJZ84224.1"/>
    </source>
</evidence>
<dbReference type="STRING" id="225324.SAMN02745126_02523"/>
<reference evidence="2" key="1">
    <citation type="submission" date="2017-02" db="EMBL/GenBank/DDBJ databases">
        <authorList>
            <person name="Varghese N."/>
            <person name="Submissions S."/>
        </authorList>
    </citation>
    <scope>NUCLEOTIDE SEQUENCE [LARGE SCALE GENOMIC DNA]</scope>
    <source>
        <strain evidence="2">ATCC 27094</strain>
    </source>
</reference>
<sequence>MALLDRPPTTLFVCVTCRAGRDDAQEPRPGAQLFESLRQGAEGLAVVPVECLSNCQRGCTAAVSAPGKWTYVIGQLDPEQHAADMLAFARLHREATDGLPAWRSRPEHVRKNTIARIPPLPVVAKEIA</sequence>
<dbReference type="CDD" id="cd02980">
    <property type="entry name" value="TRX_Fd_family"/>
    <property type="match status" value="1"/>
</dbReference>